<comment type="caution">
    <text evidence="1">The sequence shown here is derived from an EMBL/GenBank/DDBJ whole genome shotgun (WGS) entry which is preliminary data.</text>
</comment>
<accession>A0A834TGK2</accession>
<dbReference type="AlphaFoldDB" id="A0A834TGK2"/>
<dbReference type="EMBL" id="JAAIUW010000008">
    <property type="protein sequence ID" value="KAF7821802.1"/>
    <property type="molecule type" value="Genomic_DNA"/>
</dbReference>
<keyword evidence="1" id="KW-0695">RNA-directed DNA polymerase</keyword>
<keyword evidence="1" id="KW-0548">Nucleotidyltransferase</keyword>
<dbReference type="Proteomes" id="UP000634136">
    <property type="component" value="Unassembled WGS sequence"/>
</dbReference>
<dbReference type="PANTHER" id="PTHR33116">
    <property type="entry name" value="REVERSE TRANSCRIPTASE ZINC-BINDING DOMAIN-CONTAINING PROTEIN-RELATED-RELATED"/>
    <property type="match status" value="1"/>
</dbReference>
<reference evidence="1" key="1">
    <citation type="submission" date="2020-09" db="EMBL/GenBank/DDBJ databases">
        <title>Genome-Enabled Discovery of Anthraquinone Biosynthesis in Senna tora.</title>
        <authorList>
            <person name="Kang S.-H."/>
            <person name="Pandey R.P."/>
            <person name="Lee C.-M."/>
            <person name="Sim J.-S."/>
            <person name="Jeong J.-T."/>
            <person name="Choi B.-S."/>
            <person name="Jung M."/>
            <person name="Ginzburg D."/>
            <person name="Zhao K."/>
            <person name="Won S.Y."/>
            <person name="Oh T.-J."/>
            <person name="Yu Y."/>
            <person name="Kim N.-H."/>
            <person name="Lee O.R."/>
            <person name="Lee T.-H."/>
            <person name="Bashyal P."/>
            <person name="Kim T.-S."/>
            <person name="Lee W.-H."/>
            <person name="Kawkins C."/>
            <person name="Kim C.-K."/>
            <person name="Kim J.S."/>
            <person name="Ahn B.O."/>
            <person name="Rhee S.Y."/>
            <person name="Sohng J.K."/>
        </authorList>
    </citation>
    <scope>NUCLEOTIDE SEQUENCE</scope>
    <source>
        <tissue evidence="1">Leaf</tissue>
    </source>
</reference>
<organism evidence="1 2">
    <name type="scientific">Senna tora</name>
    <dbReference type="NCBI Taxonomy" id="362788"/>
    <lineage>
        <taxon>Eukaryota</taxon>
        <taxon>Viridiplantae</taxon>
        <taxon>Streptophyta</taxon>
        <taxon>Embryophyta</taxon>
        <taxon>Tracheophyta</taxon>
        <taxon>Spermatophyta</taxon>
        <taxon>Magnoliopsida</taxon>
        <taxon>eudicotyledons</taxon>
        <taxon>Gunneridae</taxon>
        <taxon>Pentapetalae</taxon>
        <taxon>rosids</taxon>
        <taxon>fabids</taxon>
        <taxon>Fabales</taxon>
        <taxon>Fabaceae</taxon>
        <taxon>Caesalpinioideae</taxon>
        <taxon>Cassia clade</taxon>
        <taxon>Senna</taxon>
    </lineage>
</organism>
<keyword evidence="1" id="KW-0808">Transferase</keyword>
<keyword evidence="2" id="KW-1185">Reference proteome</keyword>
<name>A0A834TGK2_9FABA</name>
<evidence type="ECO:0000313" key="2">
    <source>
        <dbReference type="Proteomes" id="UP000634136"/>
    </source>
</evidence>
<protein>
    <submittedName>
        <fullName evidence="1">Reverse transcriptase</fullName>
    </submittedName>
</protein>
<dbReference type="PANTHER" id="PTHR33116:SF86">
    <property type="entry name" value="REVERSE TRANSCRIPTASE DOMAIN-CONTAINING PROTEIN"/>
    <property type="match status" value="1"/>
</dbReference>
<dbReference type="GO" id="GO:0003964">
    <property type="term" value="F:RNA-directed DNA polymerase activity"/>
    <property type="evidence" value="ECO:0007669"/>
    <property type="project" value="UniProtKB-KW"/>
</dbReference>
<proteinExistence type="predicted"/>
<sequence>MGNTLSGFILELVCDRGIPFHPTYLSYELMPSQFNFLMSSRIELFKALRIRDIFYHFGLASSLHMNPAKTEVKFNPNTSQPIRQNCVNILHCAEMTRLCPYLRSYIDGARKDRENYQKIYRHLAKRLQGWKTHLLSQAVRYTLIHYVLEIIPIYYLQFTKLTKVEARNCDRLLANFFWGHGDNQKESMELVVFLDASRVVLMHLHCGRKSIIAPTWCRSISSGWLDVTKLIQVYLPQKAKDIPKYPISFSNQSDRLVWKLSTNRKYSVKEAYTFLTNPKDNTTVILPLWRRLWSSMVPFLYLVFFWRLVNKDCPFARAIWFGSNLAMTTDRWGNNLIIHNLSSWNKVLFNNGKADIVETMHLLRHVIEKIRSNMHVDDMCLKTPRRPCSQRVNTRCSLADWPVDQVLDLHIHWKGIKREKHRGLSMWRKQGTTLHLLFVLVVNSDMSLVESILRLIRQVLEGIMNQRSMRICLYVDQPMVSCLRRHISLSPSGSIVREDVYYFLSLFTHFHVCSGGSNLGGLTIAPIK</sequence>
<evidence type="ECO:0000313" key="1">
    <source>
        <dbReference type="EMBL" id="KAF7821802.1"/>
    </source>
</evidence>
<gene>
    <name evidence="1" type="ORF">G2W53_027257</name>
</gene>